<accession>A0A0G0WF39</accession>
<evidence type="ECO:0000313" key="3">
    <source>
        <dbReference type="EMBL" id="KKR82900.1"/>
    </source>
</evidence>
<keyword evidence="1" id="KW-1133">Transmembrane helix</keyword>
<feature type="transmembrane region" description="Helical" evidence="1">
    <location>
        <begin position="7"/>
        <end position="40"/>
    </location>
</feature>
<dbReference type="SUPFAM" id="SSF49384">
    <property type="entry name" value="Carbohydrate-binding domain"/>
    <property type="match status" value="1"/>
</dbReference>
<evidence type="ECO:0000313" key="4">
    <source>
        <dbReference type="Proteomes" id="UP000034601"/>
    </source>
</evidence>
<evidence type="ECO:0000256" key="1">
    <source>
        <dbReference type="SAM" id="Phobius"/>
    </source>
</evidence>
<feature type="domain" description="Cohesin" evidence="2">
    <location>
        <begin position="132"/>
        <end position="218"/>
    </location>
</feature>
<evidence type="ECO:0000259" key="2">
    <source>
        <dbReference type="Pfam" id="PF00963"/>
    </source>
</evidence>
<comment type="caution">
    <text evidence="3">The sequence shown here is derived from an EMBL/GenBank/DDBJ whole genome shotgun (WGS) entry which is preliminary data.</text>
</comment>
<dbReference type="InterPro" id="IPR008965">
    <property type="entry name" value="CBM2/CBM3_carb-bd_dom_sf"/>
</dbReference>
<proteinExistence type="predicted"/>
<dbReference type="EMBL" id="LCAB01000008">
    <property type="protein sequence ID" value="KKR82900.1"/>
    <property type="molecule type" value="Genomic_DNA"/>
</dbReference>
<reference evidence="3 4" key="1">
    <citation type="journal article" date="2015" name="Nature">
        <title>rRNA introns, odd ribosomes, and small enigmatic genomes across a large radiation of phyla.</title>
        <authorList>
            <person name="Brown C.T."/>
            <person name="Hug L.A."/>
            <person name="Thomas B.C."/>
            <person name="Sharon I."/>
            <person name="Castelle C.J."/>
            <person name="Singh A."/>
            <person name="Wilkins M.J."/>
            <person name="Williams K.H."/>
            <person name="Banfield J.F."/>
        </authorList>
    </citation>
    <scope>NUCLEOTIDE SEQUENCE [LARGE SCALE GENOMIC DNA]</scope>
</reference>
<dbReference type="Gene3D" id="2.60.40.680">
    <property type="match status" value="1"/>
</dbReference>
<dbReference type="GO" id="GO:0030246">
    <property type="term" value="F:carbohydrate binding"/>
    <property type="evidence" value="ECO:0007669"/>
    <property type="project" value="InterPro"/>
</dbReference>
<keyword evidence="1" id="KW-0472">Membrane</keyword>
<dbReference type="Pfam" id="PF00963">
    <property type="entry name" value="Cohesin"/>
    <property type="match status" value="1"/>
</dbReference>
<keyword evidence="1" id="KW-0812">Transmembrane</keyword>
<protein>
    <recommendedName>
        <fullName evidence="2">Cohesin domain-containing protein</fullName>
    </recommendedName>
</protein>
<dbReference type="AlphaFoldDB" id="A0A0G0WF39"/>
<feature type="transmembrane region" description="Helical" evidence="1">
    <location>
        <begin position="79"/>
        <end position="101"/>
    </location>
</feature>
<dbReference type="InterPro" id="IPR002102">
    <property type="entry name" value="Cohesin_dom"/>
</dbReference>
<name>A0A0G0WF39_9BACT</name>
<organism evidence="3 4">
    <name type="scientific">Candidatus Daviesbacteria bacterium GW2011_GWA2_40_9</name>
    <dbReference type="NCBI Taxonomy" id="1618424"/>
    <lineage>
        <taxon>Bacteria</taxon>
        <taxon>Candidatus Daviesiibacteriota</taxon>
    </lineage>
</organism>
<dbReference type="CDD" id="cd08547">
    <property type="entry name" value="Type_II_cohesin"/>
    <property type="match status" value="1"/>
</dbReference>
<dbReference type="GO" id="GO:0000272">
    <property type="term" value="P:polysaccharide catabolic process"/>
    <property type="evidence" value="ECO:0007669"/>
    <property type="project" value="InterPro"/>
</dbReference>
<dbReference type="Proteomes" id="UP000034601">
    <property type="component" value="Unassembled WGS sequence"/>
</dbReference>
<gene>
    <name evidence="3" type="ORF">UU29_C0008G0009</name>
</gene>
<sequence>MFKKISVIFVVISAAISSWLVIHLLAISGVFLALASPIWWLLFPKKSVCLLCRAEKDGKWCWLCREKIVKSEGTTPKSLFSSVLNGFLILFFTIISLLLVYSEGRLLSYLGFPPVSKTASFIIPTKGQYLLGEVFPVKIEVTGIKTAVNTIQADLGFDPRVVEVTQVSTEGSFANIFIQKVINNNEGYVRLTGGLPNPGFSQLQGTFATVYFRGKTPGPVKIKFLPTSLVLANDGLGTDVLKDLASVSYLILPESVPVSQTPISDEPEESTTLKPTTLGEETGSTQMIFYEENVLGKSIKSQFKQNDQEVRLSIFLDGLKQFDNFILNLWGKAIGTVK</sequence>